<evidence type="ECO:0000313" key="2">
    <source>
        <dbReference type="Proteomes" id="UP000046395"/>
    </source>
</evidence>
<dbReference type="SMART" id="SM00220">
    <property type="entry name" value="S_TKc"/>
    <property type="match status" value="1"/>
</dbReference>
<protein>
    <submittedName>
        <fullName evidence="3 4">Protein kinase domain-containing protein</fullName>
    </submittedName>
</protein>
<dbReference type="GO" id="GO:0005524">
    <property type="term" value="F:ATP binding"/>
    <property type="evidence" value="ECO:0007669"/>
    <property type="project" value="InterPro"/>
</dbReference>
<feature type="domain" description="Protein kinase" evidence="1">
    <location>
        <begin position="27"/>
        <end position="307"/>
    </location>
</feature>
<dbReference type="SUPFAM" id="SSF56112">
    <property type="entry name" value="Protein kinase-like (PK-like)"/>
    <property type="match status" value="1"/>
</dbReference>
<proteinExistence type="predicted"/>
<reference evidence="2" key="1">
    <citation type="submission" date="2013-11" db="EMBL/GenBank/DDBJ databases">
        <authorList>
            <person name="Aslett M."/>
        </authorList>
    </citation>
    <scope>NUCLEOTIDE SEQUENCE [LARGE SCALE GENOMIC DNA]</scope>
    <source>
        <strain evidence="2">Edinburgh</strain>
    </source>
</reference>
<dbReference type="InterPro" id="IPR011009">
    <property type="entry name" value="Kinase-like_dom_sf"/>
</dbReference>
<dbReference type="Proteomes" id="UP000046395">
    <property type="component" value="Unassembled WGS sequence"/>
</dbReference>
<dbReference type="InterPro" id="IPR050235">
    <property type="entry name" value="CK1_Ser-Thr_kinase"/>
</dbReference>
<evidence type="ECO:0000313" key="4">
    <source>
        <dbReference type="WBParaSite" id="TMUE_3000012400.2"/>
    </source>
</evidence>
<reference evidence="2" key="2">
    <citation type="submission" date="2014-03" db="EMBL/GenBank/DDBJ databases">
        <title>The whipworm genome and dual-species transcriptomics of an intimate host-pathogen interaction.</title>
        <authorList>
            <person name="Foth B.J."/>
            <person name="Tsai I.J."/>
            <person name="Reid A.J."/>
            <person name="Bancroft A.J."/>
            <person name="Nichol S."/>
            <person name="Tracey A."/>
            <person name="Holroyd N."/>
            <person name="Cotton J.A."/>
            <person name="Stanley E.J."/>
            <person name="Zarowiecki M."/>
            <person name="Liu J.Z."/>
            <person name="Huckvale T."/>
            <person name="Cooper P.J."/>
            <person name="Grencis R.K."/>
            <person name="Berriman M."/>
        </authorList>
    </citation>
    <scope>NUCLEOTIDE SEQUENCE [LARGE SCALE GENOMIC DNA]</scope>
    <source>
        <strain evidence="2">Edinburgh</strain>
    </source>
</reference>
<dbReference type="STRING" id="70415.A0A5S6QYR8"/>
<dbReference type="InterPro" id="IPR000719">
    <property type="entry name" value="Prot_kinase_dom"/>
</dbReference>
<keyword evidence="2" id="KW-1185">Reference proteome</keyword>
<name>A0A5S6QYR8_TRIMR</name>
<dbReference type="GO" id="GO:0004672">
    <property type="term" value="F:protein kinase activity"/>
    <property type="evidence" value="ECO:0007669"/>
    <property type="project" value="InterPro"/>
</dbReference>
<dbReference type="PROSITE" id="PS50011">
    <property type="entry name" value="PROTEIN_KINASE_DOM"/>
    <property type="match status" value="1"/>
</dbReference>
<sequence length="324" mass="36681">MTTQDETSCQSATTRTAEVQKFLADKWKIKELIATGGFGSVYKAYDTYKGIQVAIKVERRSTQNLLCSEIGWEVHIMSKLKDCPYIPTVFYSRVSHECSFMVMELLGPSLSMIHRNGHQFSTGVVAMIGKQCLQPIKALHQAGFIHRDIKPANFAVGLGTKIRTIHLIDYGMCKRYRSKEGKVLSNRGEVGFRGTVRYASCKAHLSMDLGRGDDMISFFYMLYELINNQLPWSYESDIKYILQLKLACRLDTMASKMGPHMKILAKHVSTLDFTSEPNYDLIVEQLTSTMTEYSVTEQTPFGWEDWLSDESRQSPANSNGSANQ</sequence>
<evidence type="ECO:0000259" key="1">
    <source>
        <dbReference type="PROSITE" id="PS50011"/>
    </source>
</evidence>
<dbReference type="Gene3D" id="1.10.510.10">
    <property type="entry name" value="Transferase(Phosphotransferase) domain 1"/>
    <property type="match status" value="1"/>
</dbReference>
<accession>A0A5S6QYR8</accession>
<dbReference type="WBParaSite" id="TMUE_3000012400.2">
    <property type="protein sequence ID" value="TMUE_3000012400.2"/>
    <property type="gene ID" value="WBGene00293748"/>
</dbReference>
<organism evidence="2 3">
    <name type="scientific">Trichuris muris</name>
    <name type="common">Mouse whipworm</name>
    <dbReference type="NCBI Taxonomy" id="70415"/>
    <lineage>
        <taxon>Eukaryota</taxon>
        <taxon>Metazoa</taxon>
        <taxon>Ecdysozoa</taxon>
        <taxon>Nematoda</taxon>
        <taxon>Enoplea</taxon>
        <taxon>Dorylaimia</taxon>
        <taxon>Trichinellida</taxon>
        <taxon>Trichuridae</taxon>
        <taxon>Trichuris</taxon>
    </lineage>
</organism>
<evidence type="ECO:0000313" key="3">
    <source>
        <dbReference type="WBParaSite" id="TMUE_3000012400.1"/>
    </source>
</evidence>
<reference evidence="3" key="3">
    <citation type="submission" date="2019-12" db="UniProtKB">
        <authorList>
            <consortium name="WormBaseParasite"/>
        </authorList>
    </citation>
    <scope>IDENTIFICATION</scope>
</reference>
<dbReference type="Pfam" id="PF00069">
    <property type="entry name" value="Pkinase"/>
    <property type="match status" value="1"/>
</dbReference>
<dbReference type="PANTHER" id="PTHR11909">
    <property type="entry name" value="CASEIN KINASE-RELATED"/>
    <property type="match status" value="1"/>
</dbReference>
<dbReference type="WBParaSite" id="TMUE_3000012400.3">
    <property type="protein sequence ID" value="TMUE_3000012400.3"/>
    <property type="gene ID" value="WBGene00293748"/>
</dbReference>
<dbReference type="WBParaSite" id="TMUE_3000012400.1">
    <property type="protein sequence ID" value="TMUE_3000012400.1"/>
    <property type="gene ID" value="WBGene00293748"/>
</dbReference>
<dbReference type="AlphaFoldDB" id="A0A5S6QYR8"/>